<evidence type="ECO:0000256" key="1">
    <source>
        <dbReference type="SAM" id="MobiDB-lite"/>
    </source>
</evidence>
<evidence type="ECO:0000313" key="2">
    <source>
        <dbReference type="EMBL" id="MCD7459161.1"/>
    </source>
</evidence>
<keyword evidence="3" id="KW-1185">Reference proteome</keyword>
<evidence type="ECO:0000313" key="3">
    <source>
        <dbReference type="Proteomes" id="UP000823775"/>
    </source>
</evidence>
<feature type="region of interest" description="Disordered" evidence="1">
    <location>
        <begin position="1"/>
        <end position="96"/>
    </location>
</feature>
<sequence length="166" mass="18756">MMRLGKVLTMSKTRKGSTTPISMETTTLNKITGKNNSSPAKSIGEEREDADQNDNENQKKMQEGLDINNKKKCDKKQQQKTDNFDPNPPNNKEGDFVQISEEDVSSTIRGRSRIIRHGKSKRNKNISPSKGDVHEEVNDWETKLLILEDIDLNNNTAEGRDDLNKG</sequence>
<accession>A0ABS8SJS2</accession>
<dbReference type="Proteomes" id="UP000823775">
    <property type="component" value="Unassembled WGS sequence"/>
</dbReference>
<organism evidence="2 3">
    <name type="scientific">Datura stramonium</name>
    <name type="common">Jimsonweed</name>
    <name type="synonym">Common thornapple</name>
    <dbReference type="NCBI Taxonomy" id="4076"/>
    <lineage>
        <taxon>Eukaryota</taxon>
        <taxon>Viridiplantae</taxon>
        <taxon>Streptophyta</taxon>
        <taxon>Embryophyta</taxon>
        <taxon>Tracheophyta</taxon>
        <taxon>Spermatophyta</taxon>
        <taxon>Magnoliopsida</taxon>
        <taxon>eudicotyledons</taxon>
        <taxon>Gunneridae</taxon>
        <taxon>Pentapetalae</taxon>
        <taxon>asterids</taxon>
        <taxon>lamiids</taxon>
        <taxon>Solanales</taxon>
        <taxon>Solanaceae</taxon>
        <taxon>Solanoideae</taxon>
        <taxon>Datureae</taxon>
        <taxon>Datura</taxon>
    </lineage>
</organism>
<gene>
    <name evidence="2" type="ORF">HAX54_040230</name>
</gene>
<feature type="non-terminal residue" evidence="2">
    <location>
        <position position="166"/>
    </location>
</feature>
<comment type="caution">
    <text evidence="2">The sequence shown here is derived from an EMBL/GenBank/DDBJ whole genome shotgun (WGS) entry which is preliminary data.</text>
</comment>
<protein>
    <submittedName>
        <fullName evidence="2">Uncharacterized protein</fullName>
    </submittedName>
</protein>
<feature type="compositionally biased region" description="Polar residues" evidence="1">
    <location>
        <begin position="16"/>
        <end position="40"/>
    </location>
</feature>
<reference evidence="2 3" key="1">
    <citation type="journal article" date="2021" name="BMC Genomics">
        <title>Datura genome reveals duplications of psychoactive alkaloid biosynthetic genes and high mutation rate following tissue culture.</title>
        <authorList>
            <person name="Rajewski A."/>
            <person name="Carter-House D."/>
            <person name="Stajich J."/>
            <person name="Litt A."/>
        </authorList>
    </citation>
    <scope>NUCLEOTIDE SEQUENCE [LARGE SCALE GENOMIC DNA]</scope>
    <source>
        <strain evidence="2">AR-01</strain>
    </source>
</reference>
<dbReference type="EMBL" id="JACEIK010000565">
    <property type="protein sequence ID" value="MCD7459161.1"/>
    <property type="molecule type" value="Genomic_DNA"/>
</dbReference>
<proteinExistence type="predicted"/>
<name>A0ABS8SJS2_DATST</name>
<feature type="compositionally biased region" description="Basic and acidic residues" evidence="1">
    <location>
        <begin position="56"/>
        <end position="83"/>
    </location>
</feature>